<protein>
    <submittedName>
        <fullName evidence="2">Uncharacterized protein</fullName>
    </submittedName>
</protein>
<dbReference type="AlphaFoldDB" id="A0A4Q0T487"/>
<comment type="caution">
    <text evidence="2">The sequence shown here is derived from an EMBL/GenBank/DDBJ whole genome shotgun (WGS) entry which is preliminary data.</text>
</comment>
<reference evidence="3" key="2">
    <citation type="submission" date="2019-02" db="EMBL/GenBank/DDBJ databases">
        <title>Granulicella sibirica sp. nov., a psychrotolerant acidobacterium isolated from an organic soil layer in forested tundra, West Siberia.</title>
        <authorList>
            <person name="Oshkin I.Y."/>
            <person name="Kulichevskaya I.S."/>
            <person name="Rijpstra W.I.C."/>
            <person name="Sinninghe Damste J.S."/>
            <person name="Rakitin A.L."/>
            <person name="Ravin N.V."/>
            <person name="Dedysh S.N."/>
        </authorList>
    </citation>
    <scope>NUCLEOTIDE SEQUENCE [LARGE SCALE GENOMIC DNA]</scope>
    <source>
        <strain evidence="3">AF10</strain>
    </source>
</reference>
<keyword evidence="3" id="KW-1185">Reference proteome</keyword>
<feature type="compositionally biased region" description="Polar residues" evidence="1">
    <location>
        <begin position="265"/>
        <end position="292"/>
    </location>
</feature>
<name>A0A4Q0T487_9BACT</name>
<reference evidence="2 3" key="1">
    <citation type="submission" date="2018-11" db="EMBL/GenBank/DDBJ databases">
        <authorList>
            <person name="Mardanov A.V."/>
            <person name="Ravin N.V."/>
            <person name="Dedysh S.N."/>
        </authorList>
    </citation>
    <scope>NUCLEOTIDE SEQUENCE [LARGE SCALE GENOMIC DNA]</scope>
    <source>
        <strain evidence="2 3">AF10</strain>
    </source>
</reference>
<evidence type="ECO:0000313" key="2">
    <source>
        <dbReference type="EMBL" id="RXH57360.1"/>
    </source>
</evidence>
<accession>A0A4Q0T487</accession>
<dbReference type="EMBL" id="RDSM01000001">
    <property type="protein sequence ID" value="RXH57360.1"/>
    <property type="molecule type" value="Genomic_DNA"/>
</dbReference>
<evidence type="ECO:0000256" key="1">
    <source>
        <dbReference type="SAM" id="MobiDB-lite"/>
    </source>
</evidence>
<sequence length="292" mass="32250">MPTGDDNGRPLPDVSTLMHEVEAHQKAAEAIIKDYTYTSSVTQVELDGHGNLKKSESEEADVFYVDGIRVERTTKKNGQELTLDEQKKEKERVDKHIAKARERREKKEAGHEDDTVTFSRFLELGAFSNERRVMLRGRSTIALDYTGDPKAKTHNPLEGAIHELAGTVWVDEQDHALSRVEGHFANNFKIGGGLLVNVAKGTSFEADSNLVNGEVWLPSRFSGQGSARMLLLFNMNGRAFGSNSNYRKFKASSTILPGVQEVDSETPSPESAPTQQVTDHGTTAPTQPTQPK</sequence>
<feature type="region of interest" description="Disordered" evidence="1">
    <location>
        <begin position="257"/>
        <end position="292"/>
    </location>
</feature>
<evidence type="ECO:0000313" key="3">
    <source>
        <dbReference type="Proteomes" id="UP000289437"/>
    </source>
</evidence>
<dbReference type="Proteomes" id="UP000289437">
    <property type="component" value="Unassembled WGS sequence"/>
</dbReference>
<proteinExistence type="predicted"/>
<organism evidence="2 3">
    <name type="scientific">Granulicella sibirica</name>
    <dbReference type="NCBI Taxonomy" id="2479048"/>
    <lineage>
        <taxon>Bacteria</taxon>
        <taxon>Pseudomonadati</taxon>
        <taxon>Acidobacteriota</taxon>
        <taxon>Terriglobia</taxon>
        <taxon>Terriglobales</taxon>
        <taxon>Acidobacteriaceae</taxon>
        <taxon>Granulicella</taxon>
    </lineage>
</organism>
<gene>
    <name evidence="2" type="ORF">GRAN_0670</name>
</gene>